<feature type="domain" description="FHA" evidence="2">
    <location>
        <begin position="29"/>
        <end position="79"/>
    </location>
</feature>
<evidence type="ECO:0000259" key="2">
    <source>
        <dbReference type="PROSITE" id="PS50006"/>
    </source>
</evidence>
<dbReference type="SMART" id="SM00240">
    <property type="entry name" value="FHA"/>
    <property type="match status" value="1"/>
</dbReference>
<organism evidence="3 4">
    <name type="scientific">Tritonibacter litoralis</name>
    <dbReference type="NCBI Taxonomy" id="2662264"/>
    <lineage>
        <taxon>Bacteria</taxon>
        <taxon>Pseudomonadati</taxon>
        <taxon>Pseudomonadota</taxon>
        <taxon>Alphaproteobacteria</taxon>
        <taxon>Rhodobacterales</taxon>
        <taxon>Paracoccaceae</taxon>
        <taxon>Tritonibacter</taxon>
    </lineage>
</organism>
<dbReference type="RefSeq" id="WP_153217758.1">
    <property type="nucleotide sequence ID" value="NZ_WIBF01000019.1"/>
</dbReference>
<name>A0A843YLU9_9RHOB</name>
<feature type="region of interest" description="Disordered" evidence="1">
    <location>
        <begin position="126"/>
        <end position="169"/>
    </location>
</feature>
<dbReference type="EMBL" id="WIBF01000019">
    <property type="protein sequence ID" value="MQQ10625.1"/>
    <property type="molecule type" value="Genomic_DNA"/>
</dbReference>
<dbReference type="PROSITE" id="PS50006">
    <property type="entry name" value="FHA_DOMAIN"/>
    <property type="match status" value="1"/>
</dbReference>
<dbReference type="CDD" id="cd00060">
    <property type="entry name" value="FHA"/>
    <property type="match status" value="1"/>
</dbReference>
<dbReference type="InterPro" id="IPR000253">
    <property type="entry name" value="FHA_dom"/>
</dbReference>
<accession>A0A843YLU9</accession>
<comment type="caution">
    <text evidence="3">The sequence shown here is derived from an EMBL/GenBank/DDBJ whole genome shotgun (WGS) entry which is preliminary data.</text>
</comment>
<dbReference type="Proteomes" id="UP000444174">
    <property type="component" value="Unassembled WGS sequence"/>
</dbReference>
<evidence type="ECO:0000256" key="1">
    <source>
        <dbReference type="SAM" id="MobiDB-lite"/>
    </source>
</evidence>
<dbReference type="Pfam" id="PF20232">
    <property type="entry name" value="T6SS_FHA_C"/>
    <property type="match status" value="1"/>
</dbReference>
<keyword evidence="4" id="KW-1185">Reference proteome</keyword>
<dbReference type="InterPro" id="IPR046883">
    <property type="entry name" value="T6SS_FHA_C"/>
</dbReference>
<dbReference type="NCBIfam" id="TIGR03354">
    <property type="entry name" value="VI_FHA"/>
    <property type="match status" value="1"/>
</dbReference>
<evidence type="ECO:0000313" key="3">
    <source>
        <dbReference type="EMBL" id="MQQ10625.1"/>
    </source>
</evidence>
<protein>
    <submittedName>
        <fullName evidence="3">Type VI secretion system-associated FHA domain protein TagH</fullName>
    </submittedName>
</protein>
<evidence type="ECO:0000313" key="4">
    <source>
        <dbReference type="Proteomes" id="UP000444174"/>
    </source>
</evidence>
<dbReference type="AlphaFoldDB" id="A0A843YLU9"/>
<feature type="compositionally biased region" description="Pro residues" evidence="1">
    <location>
        <begin position="133"/>
        <end position="152"/>
    </location>
</feature>
<proteinExistence type="predicted"/>
<dbReference type="Pfam" id="PF00498">
    <property type="entry name" value="FHA"/>
    <property type="match status" value="1"/>
</dbReference>
<gene>
    <name evidence="3" type="primary">tagH</name>
    <name evidence="3" type="ORF">GFB49_19400</name>
</gene>
<dbReference type="SUPFAM" id="SSF49879">
    <property type="entry name" value="SMAD/FHA domain"/>
    <property type="match status" value="1"/>
</dbReference>
<dbReference type="InterPro" id="IPR008984">
    <property type="entry name" value="SMAD_FHA_dom_sf"/>
</dbReference>
<dbReference type="InterPro" id="IPR017735">
    <property type="entry name" value="T6SS_FHA"/>
</dbReference>
<reference evidence="3 4" key="1">
    <citation type="submission" date="2019-10" db="EMBL/GenBank/DDBJ databases">
        <title>Epibacterium sp. nov., isolated from seawater.</title>
        <authorList>
            <person name="Zhang X."/>
            <person name="Li N."/>
        </authorList>
    </citation>
    <scope>NUCLEOTIDE SEQUENCE [LARGE SCALE GENOMIC DNA]</scope>
    <source>
        <strain evidence="3 4">SM1979</strain>
    </source>
</reference>
<dbReference type="Gene3D" id="2.60.200.20">
    <property type="match status" value="1"/>
</dbReference>
<sequence length="497" mass="52940">MTMLTLRIENLATLDNGGPISLQLAGKGAQIGRKVGMDWVLPDPTRHISGHHIDITYEQGAYVLHDVSSNGTFLHGERYRMSEPRVLQNGDRLSVGHYVILVEISAALQPATEMAHQAVAATYAGSGGHNNPAMPPPIQPPMHPPESPPVPHQPDAGTAPEPAQEPFDDVWGDFAGLQKQDSALVQGAETPQTANLEHFAGSPAPRELSVPPQFTAPLADPSLAVQQPQPGQWGDAGVELPPSASFVSPPAPVPQMPAPAATQMPSQTLEQHHPVGEIFTPASLPEMAAPARAAPATPGQTAAPSEADLLLQGFLQGAGLSDVQQLQLPLDELGRMLGRCVRDGASDMIALLQSRSAVKLFISGEDRTMRVANGNNPMKFLTDPERAFEAMFVAPRDGYMTGSDAFRDALSDIRAHQDAVVAALQPALAEMLEGLSPEEIEEAVGGRLVGGNGRKFWAEFTKRWEAGASQGENGMLDAFIKAFSRHYSDAIREGQGK</sequence>